<feature type="coiled-coil region" evidence="1">
    <location>
        <begin position="500"/>
        <end position="562"/>
    </location>
</feature>
<keyword evidence="3" id="KW-0812">Transmembrane</keyword>
<evidence type="ECO:0000313" key="6">
    <source>
        <dbReference type="Proteomes" id="UP000516437"/>
    </source>
</evidence>
<dbReference type="SUPFAM" id="SSF57997">
    <property type="entry name" value="Tropomyosin"/>
    <property type="match status" value="1"/>
</dbReference>
<evidence type="ECO:0000259" key="4">
    <source>
        <dbReference type="Pfam" id="PF26581"/>
    </source>
</evidence>
<name>A0A6A1VHQ3_9ROSI</name>
<dbReference type="Proteomes" id="UP000516437">
    <property type="component" value="Chromosome 6"/>
</dbReference>
<feature type="domain" description="WIT1/2 N-terminal helical bundle" evidence="4">
    <location>
        <begin position="45"/>
        <end position="182"/>
    </location>
</feature>
<evidence type="ECO:0000256" key="3">
    <source>
        <dbReference type="SAM" id="Phobius"/>
    </source>
</evidence>
<evidence type="ECO:0000256" key="1">
    <source>
        <dbReference type="SAM" id="Coils"/>
    </source>
</evidence>
<dbReference type="InterPro" id="IPR039976">
    <property type="entry name" value="WIT1/WIT2"/>
</dbReference>
<proteinExistence type="predicted"/>
<dbReference type="AlphaFoldDB" id="A0A6A1VHQ3"/>
<keyword evidence="3" id="KW-1133">Transmembrane helix</keyword>
<dbReference type="OrthoDB" id="1936068at2759"/>
<keyword evidence="1" id="KW-0175">Coiled coil</keyword>
<feature type="coiled-coil region" evidence="1">
    <location>
        <begin position="145"/>
        <end position="172"/>
    </location>
</feature>
<evidence type="ECO:0000313" key="5">
    <source>
        <dbReference type="EMBL" id="KAB1211397.1"/>
    </source>
</evidence>
<reference evidence="5 6" key="1">
    <citation type="journal article" date="2019" name="Plant Biotechnol. J.">
        <title>The red bayberry genome and genetic basis of sex determination.</title>
        <authorList>
            <person name="Jia H.M."/>
            <person name="Jia H.J."/>
            <person name="Cai Q.L."/>
            <person name="Wang Y."/>
            <person name="Zhao H.B."/>
            <person name="Yang W.F."/>
            <person name="Wang G.Y."/>
            <person name="Li Y.H."/>
            <person name="Zhan D.L."/>
            <person name="Shen Y.T."/>
            <person name="Niu Q.F."/>
            <person name="Chang L."/>
            <person name="Qiu J."/>
            <person name="Zhao L."/>
            <person name="Xie H.B."/>
            <person name="Fu W.Y."/>
            <person name="Jin J."/>
            <person name="Li X.W."/>
            <person name="Jiao Y."/>
            <person name="Zhou C.C."/>
            <person name="Tu T."/>
            <person name="Chai C.Y."/>
            <person name="Gao J.L."/>
            <person name="Fan L.J."/>
            <person name="van de Weg E."/>
            <person name="Wang J.Y."/>
            <person name="Gao Z.S."/>
        </authorList>
    </citation>
    <scope>NUCLEOTIDE SEQUENCE [LARGE SCALE GENOMIC DNA]</scope>
    <source>
        <tissue evidence="5">Leaves</tissue>
    </source>
</reference>
<dbReference type="PANTHER" id="PTHR35705">
    <property type="entry name" value="WPP DOMAIN-INTERACTING TAIL-ANCHORED PROTEIN 1"/>
    <property type="match status" value="1"/>
</dbReference>
<keyword evidence="3" id="KW-0472">Membrane</keyword>
<dbReference type="EMBL" id="RXIC02000024">
    <property type="protein sequence ID" value="KAB1211397.1"/>
    <property type="molecule type" value="Genomic_DNA"/>
</dbReference>
<protein>
    <submittedName>
        <fullName evidence="5">WPP domain-interacting tail-anchored protein 1</fullName>
    </submittedName>
</protein>
<feature type="coiled-coil region" evidence="1">
    <location>
        <begin position="354"/>
        <end position="451"/>
    </location>
</feature>
<dbReference type="InterPro" id="IPR058610">
    <property type="entry name" value="WIT1_2_N"/>
</dbReference>
<feature type="region of interest" description="Disordered" evidence="2">
    <location>
        <begin position="660"/>
        <end position="679"/>
    </location>
</feature>
<dbReference type="Pfam" id="PF26581">
    <property type="entry name" value="WIT1_2_N"/>
    <property type="match status" value="1"/>
</dbReference>
<evidence type="ECO:0000256" key="2">
    <source>
        <dbReference type="SAM" id="MobiDB-lite"/>
    </source>
</evidence>
<sequence length="724" mass="81076">METDPVCEASVSVDHVDTDDPQAKLNKVDLQEGITSDGEVIGELGNADEVLTRVDLDLAGCSEKLVNLSVLVMHVATRESDFEAFAAGEEHMSADSIRKAMEFDLLSGILDSEVRELEKFMVTLEADVFTACEIVSSLKHLVQTSIKMEEKLRGAEQSLKQSQDQVSEIMMQSMKFQRILSCSNQDENWISDKGVNVPEDDQFFTLNAKIKMQSAEHRHILRTLEKSLAGEIDLENKLSESRQNEEELQLRLKSTEQEVFCLEEEVADVCGRWLQADNASQVLMGISKELLGRLQILQFNLNGAVQREAELRSKLECSTNQLKAKEIHFHELETTSLECNDFLLARTNSLEVSLKESEDKLMLANSEALTLREKVNSLEKQLKESEFQLLNTKVSTDGSQEKHNVLTSKISEMENVIVDLNERVFEAESRVESAKARCQLLEETNMDLNREVGLLKGSSDISEKVNLLERQLGESDIQLQHAVASAEASQEKQSMLYSAITDMENVIKDLKLKVSKAESRADSAEEKCIILSESNAELNEELSFLRGRLECLEASMHQAEEKKLATAKDIDIRTKVIMDLVMQLATERERLHKQISSLAVENEVLVVKLQHINMDKSVAISCNPGENSNKFSFCDHDLTAVTSARESKEAISELLATGSSKMRKTQKNASARNPEVGSAESPLELETVRRIDAGLLNFKHVSVAMLIFLISVIAYLVQLENCPF</sequence>
<gene>
    <name evidence="5" type="ORF">CJ030_MR6G021413</name>
</gene>
<dbReference type="PANTHER" id="PTHR35705:SF1">
    <property type="entry name" value="WPP DOMAIN-INTERACTING TAIL-ANCHORED PROTEIN 1"/>
    <property type="match status" value="1"/>
</dbReference>
<accession>A0A6A1VHQ3</accession>
<organism evidence="5 6">
    <name type="scientific">Morella rubra</name>
    <name type="common">Chinese bayberry</name>
    <dbReference type="NCBI Taxonomy" id="262757"/>
    <lineage>
        <taxon>Eukaryota</taxon>
        <taxon>Viridiplantae</taxon>
        <taxon>Streptophyta</taxon>
        <taxon>Embryophyta</taxon>
        <taxon>Tracheophyta</taxon>
        <taxon>Spermatophyta</taxon>
        <taxon>Magnoliopsida</taxon>
        <taxon>eudicotyledons</taxon>
        <taxon>Gunneridae</taxon>
        <taxon>Pentapetalae</taxon>
        <taxon>rosids</taxon>
        <taxon>fabids</taxon>
        <taxon>Fagales</taxon>
        <taxon>Myricaceae</taxon>
        <taxon>Morella</taxon>
    </lineage>
</organism>
<feature type="transmembrane region" description="Helical" evidence="3">
    <location>
        <begin position="698"/>
        <end position="717"/>
    </location>
</feature>
<keyword evidence="6" id="KW-1185">Reference proteome</keyword>
<comment type="caution">
    <text evidence="5">The sequence shown here is derived from an EMBL/GenBank/DDBJ whole genome shotgun (WGS) entry which is preliminary data.</text>
</comment>
<feature type="coiled-coil region" evidence="1">
    <location>
        <begin position="231"/>
        <end position="265"/>
    </location>
</feature>